<evidence type="ECO:0000313" key="5">
    <source>
        <dbReference type="Ensembl" id="ENSDCDP00010038588.1"/>
    </source>
</evidence>
<accession>A0AAY4CZN5</accession>
<gene>
    <name evidence="5" type="primary">ces2b</name>
</gene>
<evidence type="ECO:0000256" key="1">
    <source>
        <dbReference type="ARBA" id="ARBA00005964"/>
    </source>
</evidence>
<reference evidence="5" key="2">
    <citation type="submission" date="2025-08" db="UniProtKB">
        <authorList>
            <consortium name="Ensembl"/>
        </authorList>
    </citation>
    <scope>IDENTIFICATION</scope>
</reference>
<dbReference type="InterPro" id="IPR029058">
    <property type="entry name" value="AB_hydrolase_fold"/>
</dbReference>
<dbReference type="InterPro" id="IPR002018">
    <property type="entry name" value="CarbesteraseB"/>
</dbReference>
<evidence type="ECO:0000256" key="2">
    <source>
        <dbReference type="ARBA" id="ARBA00022801"/>
    </source>
</evidence>
<proteinExistence type="inferred from homology"/>
<evidence type="ECO:0000313" key="6">
    <source>
        <dbReference type="Proteomes" id="UP000694580"/>
    </source>
</evidence>
<dbReference type="GeneTree" id="ENSGT00940000155200"/>
<name>A0AAY4CZN5_9TELE</name>
<dbReference type="InterPro" id="IPR019819">
    <property type="entry name" value="Carboxylesterase_B_CS"/>
</dbReference>
<dbReference type="PANTHER" id="PTHR11559">
    <property type="entry name" value="CARBOXYLESTERASE"/>
    <property type="match status" value="1"/>
</dbReference>
<keyword evidence="2 3" id="KW-0378">Hydrolase</keyword>
<dbReference type="InterPro" id="IPR050309">
    <property type="entry name" value="Type-B_Carboxylest/Lipase"/>
</dbReference>
<reference evidence="5 6" key="1">
    <citation type="submission" date="2020-06" db="EMBL/GenBank/DDBJ databases">
        <authorList>
            <consortium name="Wellcome Sanger Institute Data Sharing"/>
        </authorList>
    </citation>
    <scope>NUCLEOTIDE SEQUENCE [LARGE SCALE GENOMIC DNA]</scope>
</reference>
<dbReference type="EC" id="3.1.1.-" evidence="3"/>
<dbReference type="SUPFAM" id="SSF53474">
    <property type="entry name" value="alpha/beta-Hydrolases"/>
    <property type="match status" value="1"/>
</dbReference>
<dbReference type="GO" id="GO:0016787">
    <property type="term" value="F:hydrolase activity"/>
    <property type="evidence" value="ECO:0007669"/>
    <property type="project" value="UniProtKB-KW"/>
</dbReference>
<organism evidence="5 6">
    <name type="scientific">Denticeps clupeoides</name>
    <name type="common">denticle herring</name>
    <dbReference type="NCBI Taxonomy" id="299321"/>
    <lineage>
        <taxon>Eukaryota</taxon>
        <taxon>Metazoa</taxon>
        <taxon>Chordata</taxon>
        <taxon>Craniata</taxon>
        <taxon>Vertebrata</taxon>
        <taxon>Euteleostomi</taxon>
        <taxon>Actinopterygii</taxon>
        <taxon>Neopterygii</taxon>
        <taxon>Teleostei</taxon>
        <taxon>Clupei</taxon>
        <taxon>Clupeiformes</taxon>
        <taxon>Denticipitoidei</taxon>
        <taxon>Denticipitidae</taxon>
        <taxon>Denticeps</taxon>
    </lineage>
</organism>
<evidence type="ECO:0000259" key="4">
    <source>
        <dbReference type="Pfam" id="PF00135"/>
    </source>
</evidence>
<dbReference type="InterPro" id="IPR019826">
    <property type="entry name" value="Carboxylesterase_B_AS"/>
</dbReference>
<dbReference type="CDD" id="cd00312">
    <property type="entry name" value="Esterase_lipase"/>
    <property type="match status" value="1"/>
</dbReference>
<evidence type="ECO:0000256" key="3">
    <source>
        <dbReference type="RuleBase" id="RU361235"/>
    </source>
</evidence>
<dbReference type="PROSITE" id="PS00941">
    <property type="entry name" value="CARBOXYLESTERASE_B_2"/>
    <property type="match status" value="1"/>
</dbReference>
<comment type="similarity">
    <text evidence="1 3">Belongs to the type-B carboxylesterase/lipase family.</text>
</comment>
<protein>
    <recommendedName>
        <fullName evidence="3">Carboxylic ester hydrolase</fullName>
        <ecNumber evidence="3">3.1.1.-</ecNumber>
    </recommendedName>
</protein>
<dbReference type="AlphaFoldDB" id="A0AAY4CZN5"/>
<dbReference type="Proteomes" id="UP000694580">
    <property type="component" value="Chromosome 17"/>
</dbReference>
<dbReference type="Ensembl" id="ENSDCDT00010048253.1">
    <property type="protein sequence ID" value="ENSDCDP00010038588.1"/>
    <property type="gene ID" value="ENSDCDG00010024948.1"/>
</dbReference>
<dbReference type="Gene3D" id="3.40.50.1820">
    <property type="entry name" value="alpha/beta hydrolase"/>
    <property type="match status" value="1"/>
</dbReference>
<feature type="domain" description="Carboxylesterase type B" evidence="4">
    <location>
        <begin position="29"/>
        <end position="538"/>
    </location>
</feature>
<keyword evidence="6" id="KW-1185">Reference proteome</keyword>
<dbReference type="FunFam" id="3.40.50.1820:FF:000128">
    <property type="entry name" value="Carboxylic ester hydrolase"/>
    <property type="match status" value="1"/>
</dbReference>
<sequence length="559" mass="61522">MIMYDLIIMLSNVCKLLQLFFFLYNLTGPVIKTKLGALRGTYQRVKGKTSPVHAYLGVPFAKAPVGPLRLAQPQPVQEWEGVRDATQQPYMCLQNPELVVDMLKSVNIFFELPDVSEDCLYLNVYSPSKPGEDSKLPVMVWIHGGGLSLGSASMYDGSALAAFGDVVVVLIQYRLGLLGYFSTGDDNAPGNLGFLDQVVALQWVQENIQSFGGDPASVTIFGESAGGVSVSLQVLSPLSTGLFHRAIAESGTAAMSMIFSHDPHATAKMVANITGCSSTAPDKIVDCVMQMSKEDILDIMKQSTLLHFGATVDGHFLPKPVETLLQSKDFHKVPLINGINNDEAGWMLMSFFLSDWVDGIDRETVVPLMAPFFPDPSDRWIIDMIFDEYMGTEGDRIKHRDGFRELLADLMFLVPAIQIANAQRDAGAPVYLYEFQHSFSVLKSGRPSFVKADHAEELAFVFGACFTSSGMKLNVSCTEEEEELCKTMMGYWGNFARTGSPNGPALIHWPVYGPEEDYLAIALKQKAGKRLQEHRVTFLTKTLPEKIQAARGKAGRSEL</sequence>
<dbReference type="PROSITE" id="PS00122">
    <property type="entry name" value="CARBOXYLESTERASE_B_1"/>
    <property type="match status" value="1"/>
</dbReference>
<dbReference type="Pfam" id="PF00135">
    <property type="entry name" value="COesterase"/>
    <property type="match status" value="1"/>
</dbReference>
<reference evidence="5" key="3">
    <citation type="submission" date="2025-09" db="UniProtKB">
        <authorList>
            <consortium name="Ensembl"/>
        </authorList>
    </citation>
    <scope>IDENTIFICATION</scope>
</reference>